<evidence type="ECO:0000313" key="3">
    <source>
        <dbReference type="Proteomes" id="UP000824208"/>
    </source>
</evidence>
<accession>A0A9D2M9J2</accession>
<reference evidence="2" key="2">
    <citation type="submission" date="2021-04" db="EMBL/GenBank/DDBJ databases">
        <authorList>
            <person name="Gilroy R."/>
        </authorList>
    </citation>
    <scope>NUCLEOTIDE SEQUENCE</scope>
    <source>
        <strain evidence="2">CHK189-11263</strain>
    </source>
</reference>
<comment type="caution">
    <text evidence="2">The sequence shown here is derived from an EMBL/GenBank/DDBJ whole genome shotgun (WGS) entry which is preliminary data.</text>
</comment>
<gene>
    <name evidence="2" type="ORF">H9714_00975</name>
</gene>
<feature type="transmembrane region" description="Helical" evidence="1">
    <location>
        <begin position="73"/>
        <end position="90"/>
    </location>
</feature>
<keyword evidence="1" id="KW-0812">Transmembrane</keyword>
<dbReference type="Pfam" id="PF10688">
    <property type="entry name" value="Imp-YgjV"/>
    <property type="match status" value="1"/>
</dbReference>
<dbReference type="InterPro" id="IPR019629">
    <property type="entry name" value="Uncharacterised_HI1736/YgjV"/>
</dbReference>
<dbReference type="AlphaFoldDB" id="A0A9D2M9J2"/>
<sequence length="173" mass="19324">MSFWAAQILGLTGSLISFTSLQSGSRRRILLLQLFCCLLWVVQYGLLGAWTGVLINLLGLARAVVCSFNDRPWARSPLWLVLFLVCYGAAPLLTWDGPYCLLLGLAMMLTTVALWTRNMRLTRLLFLLNSPPVFFYNLIAGSYTSAAIEVAAFTSFALAVWRFDLRRKSAPAH</sequence>
<keyword evidence="1" id="KW-1133">Transmembrane helix</keyword>
<protein>
    <submittedName>
        <fullName evidence="2">YgjV family protein</fullName>
    </submittedName>
</protein>
<feature type="transmembrane region" description="Helical" evidence="1">
    <location>
        <begin position="135"/>
        <end position="161"/>
    </location>
</feature>
<keyword evidence="1" id="KW-0472">Membrane</keyword>
<organism evidence="2 3">
    <name type="scientific">Candidatus Flavonifractor intestinipullorum</name>
    <dbReference type="NCBI Taxonomy" id="2838587"/>
    <lineage>
        <taxon>Bacteria</taxon>
        <taxon>Bacillati</taxon>
        <taxon>Bacillota</taxon>
        <taxon>Clostridia</taxon>
        <taxon>Eubacteriales</taxon>
        <taxon>Oscillospiraceae</taxon>
        <taxon>Flavonifractor</taxon>
    </lineage>
</organism>
<feature type="transmembrane region" description="Helical" evidence="1">
    <location>
        <begin position="29"/>
        <end position="53"/>
    </location>
</feature>
<reference evidence="2" key="1">
    <citation type="journal article" date="2021" name="PeerJ">
        <title>Extensive microbial diversity within the chicken gut microbiome revealed by metagenomics and culture.</title>
        <authorList>
            <person name="Gilroy R."/>
            <person name="Ravi A."/>
            <person name="Getino M."/>
            <person name="Pursley I."/>
            <person name="Horton D.L."/>
            <person name="Alikhan N.F."/>
            <person name="Baker D."/>
            <person name="Gharbi K."/>
            <person name="Hall N."/>
            <person name="Watson M."/>
            <person name="Adriaenssens E.M."/>
            <person name="Foster-Nyarko E."/>
            <person name="Jarju S."/>
            <person name="Secka A."/>
            <person name="Antonio M."/>
            <person name="Oren A."/>
            <person name="Chaudhuri R.R."/>
            <person name="La Ragione R."/>
            <person name="Hildebrand F."/>
            <person name="Pallen M.J."/>
        </authorList>
    </citation>
    <scope>NUCLEOTIDE SEQUENCE</scope>
    <source>
        <strain evidence="2">CHK189-11263</strain>
    </source>
</reference>
<evidence type="ECO:0000313" key="2">
    <source>
        <dbReference type="EMBL" id="HJB56104.1"/>
    </source>
</evidence>
<dbReference type="EMBL" id="DWYC01000011">
    <property type="protein sequence ID" value="HJB56104.1"/>
    <property type="molecule type" value="Genomic_DNA"/>
</dbReference>
<name>A0A9D2M9J2_9FIRM</name>
<dbReference type="Proteomes" id="UP000824208">
    <property type="component" value="Unassembled WGS sequence"/>
</dbReference>
<proteinExistence type="predicted"/>
<evidence type="ECO:0000256" key="1">
    <source>
        <dbReference type="SAM" id="Phobius"/>
    </source>
</evidence>
<feature type="transmembrane region" description="Helical" evidence="1">
    <location>
        <begin position="97"/>
        <end position="115"/>
    </location>
</feature>